<organism evidence="7">
    <name type="scientific">Anopheles gambiae</name>
    <name type="common">African malaria mosquito</name>
    <dbReference type="NCBI Taxonomy" id="7165"/>
    <lineage>
        <taxon>Eukaryota</taxon>
        <taxon>Metazoa</taxon>
        <taxon>Ecdysozoa</taxon>
        <taxon>Arthropoda</taxon>
        <taxon>Hexapoda</taxon>
        <taxon>Insecta</taxon>
        <taxon>Pterygota</taxon>
        <taxon>Neoptera</taxon>
        <taxon>Endopterygota</taxon>
        <taxon>Diptera</taxon>
        <taxon>Nematocera</taxon>
        <taxon>Culicoidea</taxon>
        <taxon>Culicidae</taxon>
        <taxon>Anophelinae</taxon>
        <taxon>Anopheles</taxon>
    </lineage>
</organism>
<keyword evidence="4 6" id="KW-1133">Transmembrane helix</keyword>
<dbReference type="RefSeq" id="XP_564080.4">
    <property type="nucleotide sequence ID" value="XM_564080.4"/>
</dbReference>
<dbReference type="HOGENOM" id="CLU_2177238_0_0_1"/>
<evidence type="ECO:0000256" key="1">
    <source>
        <dbReference type="ARBA" id="ARBA00004141"/>
    </source>
</evidence>
<dbReference type="EMBL" id="AAAB01008823">
    <property type="protein sequence ID" value="EAL41483.3"/>
    <property type="molecule type" value="Genomic_DNA"/>
</dbReference>
<keyword evidence="2" id="KW-0813">Transport</keyword>
<accession>Q5TVM7</accession>
<feature type="non-terminal residue" evidence="7">
    <location>
        <position position="110"/>
    </location>
</feature>
<evidence type="ECO:0000256" key="3">
    <source>
        <dbReference type="ARBA" id="ARBA00022692"/>
    </source>
</evidence>
<keyword evidence="3 6" id="KW-0812">Transmembrane</keyword>
<dbReference type="GO" id="GO:0016020">
    <property type="term" value="C:membrane"/>
    <property type="evidence" value="ECO:0007669"/>
    <property type="project" value="UniProtKB-SubCell"/>
</dbReference>
<feature type="transmembrane region" description="Helical" evidence="6">
    <location>
        <begin position="82"/>
        <end position="102"/>
    </location>
</feature>
<dbReference type="KEGG" id="aga:3291185"/>
<dbReference type="PANTHER" id="PTHR19432">
    <property type="entry name" value="SUGAR TRANSPORTER"/>
    <property type="match status" value="1"/>
</dbReference>
<dbReference type="VEuPathDB" id="VectorBase:AGAMI1_006238"/>
<dbReference type="SUPFAM" id="SSF103473">
    <property type="entry name" value="MFS general substrate transporter"/>
    <property type="match status" value="1"/>
</dbReference>
<reference evidence="7" key="1">
    <citation type="journal article" date="2002" name="Science">
        <title>The genome sequence of the malaria mosquito Anopheles gambiae.</title>
        <authorList>
            <person name="Holt R.A."/>
            <person name="Subramanian G.M."/>
            <person name="Halpern A."/>
            <person name="Sutton G.G."/>
            <person name="Charlab R."/>
            <person name="Nusskern D.R."/>
            <person name="Wincker P."/>
            <person name="Clark A.G."/>
            <person name="Ribeiro J.M."/>
            <person name="Wides R."/>
            <person name="Salzberg S.L."/>
            <person name="Loftus B."/>
            <person name="Yandell M."/>
            <person name="Majoros W.H."/>
            <person name="Rusch D.B."/>
            <person name="Lai Z."/>
            <person name="Kraft C.L."/>
            <person name="Abril J.F."/>
            <person name="Anthouard V."/>
            <person name="Arensburger P."/>
            <person name="Atkinson P.W."/>
            <person name="Baden H."/>
            <person name="de Berardinis V."/>
            <person name="Baldwin D."/>
            <person name="Benes V."/>
            <person name="Biedler J."/>
            <person name="Blass C."/>
            <person name="Bolanos R."/>
            <person name="Boscus D."/>
            <person name="Barnstead M."/>
            <person name="Cai S."/>
            <person name="Center A."/>
            <person name="Chaturverdi K."/>
            <person name="Christophides G.K."/>
            <person name="Chrystal M.A."/>
            <person name="Clamp M."/>
            <person name="Cravchik A."/>
            <person name="Curwen V."/>
            <person name="Dana A."/>
            <person name="Delcher A."/>
            <person name="Dew I."/>
            <person name="Evans C.A."/>
            <person name="Flanigan M."/>
            <person name="Grundschober-Freimoser A."/>
            <person name="Friedli L."/>
            <person name="Gu Z."/>
            <person name="Guan P."/>
            <person name="Guigo R."/>
            <person name="Hillenmeyer M.E."/>
            <person name="Hladun S.L."/>
            <person name="Hogan J.R."/>
            <person name="Hong Y.S."/>
            <person name="Hoover J."/>
            <person name="Jaillon O."/>
            <person name="Ke Z."/>
            <person name="Kodira C."/>
            <person name="Kokoza E."/>
            <person name="Koutsos A."/>
            <person name="Letunic I."/>
            <person name="Levitsky A."/>
            <person name="Liang Y."/>
            <person name="Lin J.J."/>
            <person name="Lobo N.F."/>
            <person name="Lopez J.R."/>
            <person name="Malek J.A."/>
            <person name="McIntosh T.C."/>
            <person name="Meister S."/>
            <person name="Miller J."/>
            <person name="Mobarry C."/>
            <person name="Mongin E."/>
            <person name="Murphy S.D."/>
            <person name="O'Brochta D.A."/>
            <person name="Pfannkoch C."/>
            <person name="Qi R."/>
            <person name="Regier M.A."/>
            <person name="Remington K."/>
            <person name="Shao H."/>
            <person name="Sharakhova M.V."/>
            <person name="Sitter C.D."/>
            <person name="Shetty J."/>
            <person name="Smith T.J."/>
            <person name="Strong R."/>
            <person name="Sun J."/>
            <person name="Thomasova D."/>
            <person name="Ton L.Q."/>
            <person name="Topalis P."/>
            <person name="Tu Z."/>
            <person name="Unger M.F."/>
            <person name="Walenz B."/>
            <person name="Wang A."/>
            <person name="Wang J."/>
            <person name="Wang M."/>
            <person name="Wang X."/>
            <person name="Woodford K.J."/>
            <person name="Wortman J.R."/>
            <person name="Wu M."/>
            <person name="Yao A."/>
            <person name="Zdobnov E.M."/>
            <person name="Zhang H."/>
            <person name="Zhao Q."/>
            <person name="Zhao S."/>
            <person name="Zhu S.C."/>
            <person name="Zhimulev I."/>
            <person name="Coluzzi M."/>
            <person name="della Torre A."/>
            <person name="Roth C.W."/>
            <person name="Louis C."/>
            <person name="Kalush F."/>
            <person name="Mural R.J."/>
            <person name="Myers E.W."/>
            <person name="Adams M.D."/>
            <person name="Smith H.O."/>
            <person name="Broder S."/>
            <person name="Gardner M.J."/>
            <person name="Fraser C.M."/>
            <person name="Birney E."/>
            <person name="Bork P."/>
            <person name="Brey P.T."/>
            <person name="Venter J.C."/>
            <person name="Weissenbach J."/>
            <person name="Kafatos F.C."/>
            <person name="Collins F.H."/>
            <person name="Hoffman S.L."/>
        </authorList>
    </citation>
    <scope>NUCLEOTIDE SEQUENCE [LARGE SCALE GENOMIC DNA]</scope>
    <source>
        <strain evidence="7">PEST</strain>
    </source>
</reference>
<dbReference type="InterPro" id="IPR036259">
    <property type="entry name" value="MFS_trans_sf"/>
</dbReference>
<proteinExistence type="predicted"/>
<sequence length="110" mass="12512">MDAEQGKHQTEEEVLQGMLSHRFNYAKAHRSSTYHHTFRTKTRWELVRLSLLIVGIECTYATETAFVAPILLAIGLPHTLMTMMWAMPPIVGVLFVPVVASVSDRLRSSW</sequence>
<feature type="transmembrane region" description="Helical" evidence="6">
    <location>
        <begin position="49"/>
        <end position="76"/>
    </location>
</feature>
<reference evidence="7" key="4">
    <citation type="journal article" date="2007" name="Genome Biol.">
        <title>Update of the Anopheles gambiae PEST genome assembly.</title>
        <authorList>
            <person name="Sharakhova M.V."/>
            <person name="Hammond M.P."/>
            <person name="Lobo N.F."/>
            <person name="Krzywinski J."/>
            <person name="Unger M.F."/>
            <person name="Hillenmeyer M.E."/>
            <person name="Bruggner R.V."/>
            <person name="Birney E."/>
            <person name="Collins F.H."/>
        </authorList>
    </citation>
    <scope>NUCLEOTIDE SEQUENCE</scope>
    <source>
        <strain evidence="7">PEST</strain>
    </source>
</reference>
<evidence type="ECO:0000256" key="4">
    <source>
        <dbReference type="ARBA" id="ARBA00022989"/>
    </source>
</evidence>
<evidence type="ECO:0000256" key="5">
    <source>
        <dbReference type="ARBA" id="ARBA00023136"/>
    </source>
</evidence>
<dbReference type="PANTHER" id="PTHR19432:SF35">
    <property type="entry name" value="SOLUTE CARRIER FAMILY 45 MEMBER 3 ISOFORM X1"/>
    <property type="match status" value="1"/>
</dbReference>
<dbReference type="AlphaFoldDB" id="Q5TVM7"/>
<reference evidence="7" key="3">
    <citation type="journal article" date="2004" name="Trends Parasitol.">
        <title>The Anopheles gambiae genome: an update.</title>
        <authorList>
            <person name="Mongin E."/>
            <person name="Louis C."/>
            <person name="Holt R.A."/>
            <person name="Birney E."/>
            <person name="Collins F.H."/>
        </authorList>
    </citation>
    <scope>NUCLEOTIDE SEQUENCE</scope>
    <source>
        <strain evidence="7">PEST</strain>
    </source>
</reference>
<dbReference type="eggNOG" id="KOG0637">
    <property type="taxonomic scope" value="Eukaryota"/>
</dbReference>
<gene>
    <name evidence="7" type="ORF">AgaP_AGAP010852</name>
</gene>
<evidence type="ECO:0000256" key="6">
    <source>
        <dbReference type="SAM" id="Phobius"/>
    </source>
</evidence>
<comment type="subcellular location">
    <subcellularLocation>
        <location evidence="1">Membrane</location>
        <topology evidence="1">Multi-pass membrane protein</topology>
    </subcellularLocation>
</comment>
<comment type="caution">
    <text evidence="7">The sequence shown here is derived from an EMBL/GenBank/DDBJ whole genome shotgun (WGS) entry which is preliminary data.</text>
</comment>
<keyword evidence="5 6" id="KW-0472">Membrane</keyword>
<evidence type="ECO:0000313" key="7">
    <source>
        <dbReference type="EMBL" id="EAL41483.3"/>
    </source>
</evidence>
<dbReference type="VEuPathDB" id="VectorBase:AGAP029611"/>
<evidence type="ECO:0000256" key="2">
    <source>
        <dbReference type="ARBA" id="ARBA00022448"/>
    </source>
</evidence>
<reference evidence="7" key="5">
    <citation type="submission" date="2011-05" db="EMBL/GenBank/DDBJ databases">
        <authorList>
            <consortium name="VectorBase"/>
        </authorList>
    </citation>
    <scope>NUCLEOTIDE SEQUENCE</scope>
    <source>
        <strain evidence="7">PEST</strain>
    </source>
</reference>
<dbReference type="PaxDb" id="7165-AGAP010852-PA"/>
<name>Q5TVM7_ANOGA</name>
<dbReference type="InParanoid" id="Q5TVM7"/>
<protein>
    <submittedName>
        <fullName evidence="7">AGAP010852-PA</fullName>
    </submittedName>
</protein>
<reference evidence="7" key="2">
    <citation type="submission" date="2002-03" db="EMBL/GenBank/DDBJ databases">
        <authorList>
            <consortium name="The Anopheles Genome Sequencing Consortium"/>
        </authorList>
    </citation>
    <scope>NUCLEOTIDE SEQUENCE</scope>
    <source>
        <strain evidence="7">PEST</strain>
    </source>
</reference>